<accession>A0A9Q3EHJ7</accession>
<feature type="region of interest" description="Disordered" evidence="1">
    <location>
        <begin position="84"/>
        <end position="106"/>
    </location>
</feature>
<keyword evidence="3" id="KW-1185">Reference proteome</keyword>
<reference evidence="2" key="1">
    <citation type="submission" date="2021-03" db="EMBL/GenBank/DDBJ databases">
        <title>Draft genome sequence of rust myrtle Austropuccinia psidii MF-1, a brazilian biotype.</title>
        <authorList>
            <person name="Quecine M.C."/>
            <person name="Pachon D.M.R."/>
            <person name="Bonatelli M.L."/>
            <person name="Correr F.H."/>
            <person name="Franceschini L.M."/>
            <person name="Leite T.F."/>
            <person name="Margarido G.R.A."/>
            <person name="Almeida C.A."/>
            <person name="Ferrarezi J.A."/>
            <person name="Labate C.A."/>
        </authorList>
    </citation>
    <scope>NUCLEOTIDE SEQUENCE</scope>
    <source>
        <strain evidence="2">MF-1</strain>
    </source>
</reference>
<proteinExistence type="predicted"/>
<organism evidence="2 3">
    <name type="scientific">Austropuccinia psidii MF-1</name>
    <dbReference type="NCBI Taxonomy" id="1389203"/>
    <lineage>
        <taxon>Eukaryota</taxon>
        <taxon>Fungi</taxon>
        <taxon>Dikarya</taxon>
        <taxon>Basidiomycota</taxon>
        <taxon>Pucciniomycotina</taxon>
        <taxon>Pucciniomycetes</taxon>
        <taxon>Pucciniales</taxon>
        <taxon>Sphaerophragmiaceae</taxon>
        <taxon>Austropuccinia</taxon>
    </lineage>
</organism>
<evidence type="ECO:0000313" key="3">
    <source>
        <dbReference type="Proteomes" id="UP000765509"/>
    </source>
</evidence>
<gene>
    <name evidence="2" type="ORF">O181_061133</name>
</gene>
<dbReference type="EMBL" id="AVOT02028794">
    <property type="protein sequence ID" value="MBW0521418.1"/>
    <property type="molecule type" value="Genomic_DNA"/>
</dbReference>
<dbReference type="AlphaFoldDB" id="A0A9Q3EHJ7"/>
<sequence>MHGQLAILSILGQSTTHTMEWLFGHINGPKPQIWPSGHILLHWPFWQMSNLTTPKFGPGGSSSLPGASGPSINIQGLWLSPFWPNCNDSKRGQGGRPAAPMPGGPT</sequence>
<name>A0A9Q3EHJ7_9BASI</name>
<dbReference type="Proteomes" id="UP000765509">
    <property type="component" value="Unassembled WGS sequence"/>
</dbReference>
<evidence type="ECO:0000313" key="2">
    <source>
        <dbReference type="EMBL" id="MBW0521418.1"/>
    </source>
</evidence>
<protein>
    <submittedName>
        <fullName evidence="2">Uncharacterized protein</fullName>
    </submittedName>
</protein>
<evidence type="ECO:0000256" key="1">
    <source>
        <dbReference type="SAM" id="MobiDB-lite"/>
    </source>
</evidence>
<comment type="caution">
    <text evidence="2">The sequence shown here is derived from an EMBL/GenBank/DDBJ whole genome shotgun (WGS) entry which is preliminary data.</text>
</comment>